<reference evidence="1" key="1">
    <citation type="submission" date="2021-02" db="EMBL/GenBank/DDBJ databases">
        <authorList>
            <person name="Nowell W R."/>
        </authorList>
    </citation>
    <scope>NUCLEOTIDE SEQUENCE</scope>
</reference>
<organism evidence="1 2">
    <name type="scientific">Adineta steineri</name>
    <dbReference type="NCBI Taxonomy" id="433720"/>
    <lineage>
        <taxon>Eukaryota</taxon>
        <taxon>Metazoa</taxon>
        <taxon>Spiralia</taxon>
        <taxon>Gnathifera</taxon>
        <taxon>Rotifera</taxon>
        <taxon>Eurotatoria</taxon>
        <taxon>Bdelloidea</taxon>
        <taxon>Adinetida</taxon>
        <taxon>Adinetidae</taxon>
        <taxon>Adineta</taxon>
    </lineage>
</organism>
<accession>A0A820FR62</accession>
<dbReference type="AlphaFoldDB" id="A0A820FR62"/>
<evidence type="ECO:0000313" key="1">
    <source>
        <dbReference type="EMBL" id="CAF4266036.1"/>
    </source>
</evidence>
<feature type="non-terminal residue" evidence="1">
    <location>
        <position position="1"/>
    </location>
</feature>
<comment type="caution">
    <text evidence="1">The sequence shown here is derived from an EMBL/GenBank/DDBJ whole genome shotgun (WGS) entry which is preliminary data.</text>
</comment>
<dbReference type="Proteomes" id="UP000663881">
    <property type="component" value="Unassembled WGS sequence"/>
</dbReference>
<sequence>MAISRFRRNHPRKWLAYRDERVRRTAVP</sequence>
<name>A0A820FR62_9BILA</name>
<evidence type="ECO:0000313" key="2">
    <source>
        <dbReference type="Proteomes" id="UP000663881"/>
    </source>
</evidence>
<dbReference type="EMBL" id="CAJOAY010013469">
    <property type="protein sequence ID" value="CAF4266036.1"/>
    <property type="molecule type" value="Genomic_DNA"/>
</dbReference>
<proteinExistence type="predicted"/>
<protein>
    <submittedName>
        <fullName evidence="1">Uncharacterized protein</fullName>
    </submittedName>
</protein>
<gene>
    <name evidence="1" type="ORF">OKA104_LOCUS44397</name>
</gene>